<accession>A0A4Q1K6J4</accession>
<keyword evidence="4" id="KW-0812">Transmembrane</keyword>
<evidence type="ECO:0000313" key="10">
    <source>
        <dbReference type="Proteomes" id="UP000290283"/>
    </source>
</evidence>
<keyword evidence="7" id="KW-0732">Signal</keyword>
<dbReference type="Pfam" id="PF13620">
    <property type="entry name" value="CarboxypepD_reg"/>
    <property type="match status" value="1"/>
</dbReference>
<dbReference type="PANTHER" id="PTHR30069:SF46">
    <property type="entry name" value="OAR PROTEIN"/>
    <property type="match status" value="1"/>
</dbReference>
<name>A0A4Q1K6J4_9FLAO</name>
<evidence type="ECO:0000256" key="7">
    <source>
        <dbReference type="SAM" id="SignalP"/>
    </source>
</evidence>
<dbReference type="OrthoDB" id="9768147at2"/>
<sequence length="1108" mass="121360">MKKALILFLVFVSSFAFSQVTKSAISGTVKSNKGETMPGVNVEVVHQPTGTKYFTNTDNAGGYSIPSVRPGGPYEVKFSFMGFKTSIISDVNAPLGSNVNVNTIIVDEMNALEEVVVKSTRNPTFSKGRNGASQQFNSREINAAPVIGSRSISAITKYNANAGSGGSFGGQDSRLNNFTIDGSVFNDGFGLGSSAQAGGRTGSTAISLDAIEQVQVNIAPFDVRQSGFVGSGINAVTRSGTNEVESSVYHSFRNNKKYYVGTKAGEVKIEPAKFDEKVFGARFGAPIIKNKLFIFGNYETVDNTSPATTWVSGGSPLQGSQISAPTYNQMETLSNFMREKFGYETGPWEGFDSERVSRKFLGRIDWNISDNHKLTARYVHHDSKSDNLTSNSSSLGFGGRTNNQNSMSYQNSGYEIQDNTRSIVVEFDSKLSQKWSNNFIAGYDKQIEDRSLQGGGLFPTIDIKNPANNTNFISVGLDPFTKGNLLNYSTLHFTNNVTGNFGKHTLVFGANFERFTSNNLFFSGSNGVYIFDSLQNFYDAANESVANGGQPSVNNLPSRFQFRYSALPGGGDPMQLLKSNKIDVYAQDEIKVFDNFKVTFGLRATRIDFKDTAMENKAVTAMTFANGERFNTGEMPKTQYLFEPRLGFNLDVKGDATTQVRGGTGIFTGRPPLVYLSNQIGNNGVLTGFVDVSGDALIAGGYGFTSNPNQYFIPSTPTLPSTFDLAFTDTNFKFPQVWKTNVALDQKLPFGFVGTVEGIFNKNINEIFYYNANLAEPVGTINGSVSGDNRPYYSGTDNGVRVNNNVSNGIVLSNSNKGYFYSTTYKLEYPYKNGIWGSVAYTRSDAYDLISPGSVAAGSWTGARSVNGNNDLELAKSNNNTPHRLIGILGYKIDYGRKLGGATSFSLGYIGEKANPFSYTYSGDVNGDRINGNDLLYVPKDASDLRFVDITQNFGGSTLVLYTAAQQAEAFDKFIEQDPYLSKRRGQYAQRNSNILPMLHRIDLSVTQDFYIKIAGKKNAFQFRADILNFTNMLNRDWGISQRATAQNILNVSQAPSSSNNYIPGYTMALQTDNTGKRFLARDTFQKNTSVNDVWQAQFTLRYTIGGK</sequence>
<dbReference type="InterPro" id="IPR008969">
    <property type="entry name" value="CarboxyPept-like_regulatory"/>
</dbReference>
<proteinExistence type="predicted"/>
<evidence type="ECO:0000256" key="2">
    <source>
        <dbReference type="ARBA" id="ARBA00022448"/>
    </source>
</evidence>
<gene>
    <name evidence="9" type="ORF">EQG63_02540</name>
</gene>
<comment type="subcellular location">
    <subcellularLocation>
        <location evidence="1">Cell outer membrane</location>
        <topology evidence="1">Multi-pass membrane protein</topology>
    </subcellularLocation>
</comment>
<evidence type="ECO:0000256" key="5">
    <source>
        <dbReference type="ARBA" id="ARBA00023136"/>
    </source>
</evidence>
<keyword evidence="6" id="KW-0998">Cell outer membrane</keyword>
<evidence type="ECO:0000256" key="1">
    <source>
        <dbReference type="ARBA" id="ARBA00004571"/>
    </source>
</evidence>
<keyword evidence="10" id="KW-1185">Reference proteome</keyword>
<evidence type="ECO:0000313" key="9">
    <source>
        <dbReference type="EMBL" id="RXR20834.1"/>
    </source>
</evidence>
<dbReference type="AlphaFoldDB" id="A0A4Q1K6J4"/>
<dbReference type="GO" id="GO:0015344">
    <property type="term" value="F:siderophore uptake transmembrane transporter activity"/>
    <property type="evidence" value="ECO:0007669"/>
    <property type="project" value="TreeGrafter"/>
</dbReference>
<dbReference type="Gene3D" id="2.40.170.20">
    <property type="entry name" value="TonB-dependent receptor, beta-barrel domain"/>
    <property type="match status" value="1"/>
</dbReference>
<evidence type="ECO:0000256" key="6">
    <source>
        <dbReference type="ARBA" id="ARBA00023237"/>
    </source>
</evidence>
<dbReference type="InterPro" id="IPR039426">
    <property type="entry name" value="TonB-dep_rcpt-like"/>
</dbReference>
<feature type="domain" description="TonB-dependent transporter Oar-like beta-barrel" evidence="8">
    <location>
        <begin position="236"/>
        <end position="1035"/>
    </location>
</feature>
<dbReference type="Proteomes" id="UP000290283">
    <property type="component" value="Unassembled WGS sequence"/>
</dbReference>
<feature type="signal peptide" evidence="7">
    <location>
        <begin position="1"/>
        <end position="18"/>
    </location>
</feature>
<evidence type="ECO:0000256" key="4">
    <source>
        <dbReference type="ARBA" id="ARBA00022692"/>
    </source>
</evidence>
<keyword evidence="9" id="KW-0675">Receptor</keyword>
<keyword evidence="2" id="KW-0813">Transport</keyword>
<dbReference type="SUPFAM" id="SSF56935">
    <property type="entry name" value="Porins"/>
    <property type="match status" value="1"/>
</dbReference>
<feature type="chain" id="PRO_5021032588" evidence="7">
    <location>
        <begin position="19"/>
        <end position="1108"/>
    </location>
</feature>
<protein>
    <submittedName>
        <fullName evidence="9">TonB-dependent receptor</fullName>
    </submittedName>
</protein>
<evidence type="ECO:0000259" key="8">
    <source>
        <dbReference type="Pfam" id="PF25183"/>
    </source>
</evidence>
<dbReference type="Pfam" id="PF25183">
    <property type="entry name" value="OMP_b-brl_4"/>
    <property type="match status" value="1"/>
</dbReference>
<dbReference type="Gene3D" id="2.60.40.1120">
    <property type="entry name" value="Carboxypeptidase-like, regulatory domain"/>
    <property type="match status" value="1"/>
</dbReference>
<dbReference type="InterPro" id="IPR057601">
    <property type="entry name" value="Oar-like_b-barrel"/>
</dbReference>
<dbReference type="SUPFAM" id="SSF49464">
    <property type="entry name" value="Carboxypeptidase regulatory domain-like"/>
    <property type="match status" value="1"/>
</dbReference>
<dbReference type="GO" id="GO:0009279">
    <property type="term" value="C:cell outer membrane"/>
    <property type="evidence" value="ECO:0007669"/>
    <property type="project" value="UniProtKB-SubCell"/>
</dbReference>
<dbReference type="GO" id="GO:0044718">
    <property type="term" value="P:siderophore transmembrane transport"/>
    <property type="evidence" value="ECO:0007669"/>
    <property type="project" value="TreeGrafter"/>
</dbReference>
<dbReference type="EMBL" id="SBKO01000001">
    <property type="protein sequence ID" value="RXR20834.1"/>
    <property type="molecule type" value="Genomic_DNA"/>
</dbReference>
<dbReference type="InterPro" id="IPR036942">
    <property type="entry name" value="Beta-barrel_TonB_sf"/>
</dbReference>
<keyword evidence="5" id="KW-0472">Membrane</keyword>
<dbReference type="PANTHER" id="PTHR30069">
    <property type="entry name" value="TONB-DEPENDENT OUTER MEMBRANE RECEPTOR"/>
    <property type="match status" value="1"/>
</dbReference>
<keyword evidence="3" id="KW-1134">Transmembrane beta strand</keyword>
<dbReference type="RefSeq" id="WP_129434089.1">
    <property type="nucleotide sequence ID" value="NZ_SBKO01000001.1"/>
</dbReference>
<comment type="caution">
    <text evidence="9">The sequence shown here is derived from an EMBL/GenBank/DDBJ whole genome shotgun (WGS) entry which is preliminary data.</text>
</comment>
<organism evidence="9 10">
    <name type="scientific">Flavobacterium amnicola</name>
    <dbReference type="NCBI Taxonomy" id="2506422"/>
    <lineage>
        <taxon>Bacteria</taxon>
        <taxon>Pseudomonadati</taxon>
        <taxon>Bacteroidota</taxon>
        <taxon>Flavobacteriia</taxon>
        <taxon>Flavobacteriales</taxon>
        <taxon>Flavobacteriaceae</taxon>
        <taxon>Flavobacterium</taxon>
    </lineage>
</organism>
<reference evidence="10" key="1">
    <citation type="submission" date="2019-01" db="EMBL/GenBank/DDBJ databases">
        <title>Cytophagaceae bacterium strain CAR-16.</title>
        <authorList>
            <person name="Chen W.-M."/>
        </authorList>
    </citation>
    <scope>NUCLEOTIDE SEQUENCE [LARGE SCALE GENOMIC DNA]</scope>
    <source>
        <strain evidence="10">LLJ-11</strain>
    </source>
</reference>
<evidence type="ECO:0000256" key="3">
    <source>
        <dbReference type="ARBA" id="ARBA00022452"/>
    </source>
</evidence>